<dbReference type="GO" id="GO:0008745">
    <property type="term" value="F:N-acetylmuramoyl-L-alanine amidase activity"/>
    <property type="evidence" value="ECO:0007669"/>
    <property type="project" value="UniProtKB-EC"/>
</dbReference>
<keyword evidence="1 3" id="KW-0378">Hydrolase</keyword>
<dbReference type="PANTHER" id="PTHR30404:SF0">
    <property type="entry name" value="N-ACETYLMURAMOYL-L-ALANINE AMIDASE AMIC"/>
    <property type="match status" value="1"/>
</dbReference>
<dbReference type="PANTHER" id="PTHR30404">
    <property type="entry name" value="N-ACETYLMURAMOYL-L-ALANINE AMIDASE"/>
    <property type="match status" value="1"/>
</dbReference>
<evidence type="ECO:0000259" key="2">
    <source>
        <dbReference type="SMART" id="SM00646"/>
    </source>
</evidence>
<name>A0ABZ1BPE5_9FIRM</name>
<accession>A0ABZ1BPE5</accession>
<dbReference type="Gene3D" id="3.40.630.40">
    <property type="entry name" value="Zn-dependent exopeptidases"/>
    <property type="match status" value="1"/>
</dbReference>
<keyword evidence="4" id="KW-1185">Reference proteome</keyword>
<dbReference type="Proteomes" id="UP001333102">
    <property type="component" value="Chromosome"/>
</dbReference>
<feature type="domain" description="MurNAc-LAA" evidence="2">
    <location>
        <begin position="198"/>
        <end position="307"/>
    </location>
</feature>
<dbReference type="InterPro" id="IPR050695">
    <property type="entry name" value="N-acetylmuramoyl_amidase_3"/>
</dbReference>
<evidence type="ECO:0000313" key="4">
    <source>
        <dbReference type="Proteomes" id="UP001333102"/>
    </source>
</evidence>
<dbReference type="SUPFAM" id="SSF53187">
    <property type="entry name" value="Zn-dependent exopeptidases"/>
    <property type="match status" value="1"/>
</dbReference>
<organism evidence="3 4">
    <name type="scientific">Geochorda subterranea</name>
    <dbReference type="NCBI Taxonomy" id="3109564"/>
    <lineage>
        <taxon>Bacteria</taxon>
        <taxon>Bacillati</taxon>
        <taxon>Bacillota</taxon>
        <taxon>Limnochordia</taxon>
        <taxon>Limnochordales</taxon>
        <taxon>Geochordaceae</taxon>
        <taxon>Geochorda</taxon>
    </lineage>
</organism>
<dbReference type="CDD" id="cd02696">
    <property type="entry name" value="MurNAc-LAA"/>
    <property type="match status" value="1"/>
</dbReference>
<evidence type="ECO:0000313" key="3">
    <source>
        <dbReference type="EMBL" id="WRP14695.1"/>
    </source>
</evidence>
<dbReference type="RefSeq" id="WP_324669063.1">
    <property type="nucleotide sequence ID" value="NZ_CP141614.1"/>
</dbReference>
<sequence length="325" mass="35226">MRQDLPMNGYRPNGHRRVRVVLDGRLIDGHGRLDARAAWVDAGPIAFRWGARLDIGEDVLGWRDARSGRTVVFRRGDPHAEVEGHGVVPLSASPEWSDGQLLLPADAVALAGGATVRLDRRAGALFITRPDPYLARFRILIDPGHGGNDPGCTYGDGRLEKDLNLDVARRLARLLQAAGAAVALSRTSDVELSPLQRCARARQFQAHLAISLHHNAFWDPSLQGAEGYFYRHDPGRRLAASLVGALARVLGIPNRGVREASVGILRCMPCTAALVEAAFVSEPRLARAFAHPWPRTKEAMALLEGIRGFCGALRGDGVLWAPPGP</sequence>
<evidence type="ECO:0000256" key="1">
    <source>
        <dbReference type="ARBA" id="ARBA00022801"/>
    </source>
</evidence>
<dbReference type="EC" id="3.5.1.28" evidence="3"/>
<dbReference type="InterPro" id="IPR002508">
    <property type="entry name" value="MurNAc-LAA_cat"/>
</dbReference>
<dbReference type="Pfam" id="PF01520">
    <property type="entry name" value="Amidase_3"/>
    <property type="match status" value="1"/>
</dbReference>
<dbReference type="SMART" id="SM00646">
    <property type="entry name" value="Ami_3"/>
    <property type="match status" value="1"/>
</dbReference>
<protein>
    <submittedName>
        <fullName evidence="3">N-acetylmuramoyl-L-alanine amidase</fullName>
        <ecNumber evidence="3">3.5.1.28</ecNumber>
    </submittedName>
</protein>
<dbReference type="EMBL" id="CP141614">
    <property type="protein sequence ID" value="WRP14695.1"/>
    <property type="molecule type" value="Genomic_DNA"/>
</dbReference>
<proteinExistence type="predicted"/>
<reference evidence="4" key="1">
    <citation type="submission" date="2023-12" db="EMBL/GenBank/DDBJ databases">
        <title>Novel isolates from deep terrestrial aquifers shed light on the physiology and ecology of the class Limnochordia.</title>
        <authorList>
            <person name="Karnachuk O.V."/>
            <person name="Lukina A.P."/>
            <person name="Avakyan M.R."/>
            <person name="Kadnikov V."/>
            <person name="Begmatov S."/>
            <person name="Beletsky A.V."/>
            <person name="Mardanov A.V."/>
            <person name="Ravin N.V."/>
        </authorList>
    </citation>
    <scope>NUCLEOTIDE SEQUENCE [LARGE SCALE GENOMIC DNA]</scope>
    <source>
        <strain evidence="4">LN</strain>
    </source>
</reference>
<gene>
    <name evidence="3" type="ORF">VLY81_00555</name>
</gene>